<evidence type="ECO:0000313" key="3">
    <source>
        <dbReference type="EMBL" id="CAD6536179.1"/>
    </source>
</evidence>
<sequence length="240" mass="25386">MKKNLSARSDLSAIVLASILTLSLTDAYAQTKHSAKGPRTSASATKATAAPPAPTGPVGIGALKIGMTQSAVEALTAADGIYAVEPLAVDTQQNATAGDGAARYTTRMMTPLDASKSSRVRLTFRDDKLSGFSIEIDDSPFDQALAQLSSKYGSGEFSDDRKDEQCVYRNGANFKVNSGSVTHRWTQRISDREQIKAAAVAYTIAFCPPSLSGPSLDPTTAHFISISDVQVDPTPKPNPF</sequence>
<feature type="chain" id="PRO_5045867166" evidence="2">
    <location>
        <begin position="30"/>
        <end position="240"/>
    </location>
</feature>
<keyword evidence="2" id="KW-0732">Signal</keyword>
<name>A0ABN7HTB1_9BURK</name>
<evidence type="ECO:0000256" key="2">
    <source>
        <dbReference type="SAM" id="SignalP"/>
    </source>
</evidence>
<keyword evidence="4" id="KW-1185">Reference proteome</keyword>
<evidence type="ECO:0000313" key="4">
    <source>
        <dbReference type="Proteomes" id="UP000656319"/>
    </source>
</evidence>
<gene>
    <name evidence="3" type="ORF">LMG27952_03115</name>
</gene>
<feature type="region of interest" description="Disordered" evidence="1">
    <location>
        <begin position="33"/>
        <end position="55"/>
    </location>
</feature>
<proteinExistence type="predicted"/>
<dbReference type="Proteomes" id="UP000656319">
    <property type="component" value="Unassembled WGS sequence"/>
</dbReference>
<reference evidence="3 4" key="1">
    <citation type="submission" date="2020-10" db="EMBL/GenBank/DDBJ databases">
        <authorList>
            <person name="Peeters C."/>
        </authorList>
    </citation>
    <scope>NUCLEOTIDE SEQUENCE [LARGE SCALE GENOMIC DNA]</scope>
    <source>
        <strain evidence="3 4">LMG 27952</strain>
    </source>
</reference>
<evidence type="ECO:0000256" key="1">
    <source>
        <dbReference type="SAM" id="MobiDB-lite"/>
    </source>
</evidence>
<dbReference type="EMBL" id="CAJHCQ010000007">
    <property type="protein sequence ID" value="CAD6536179.1"/>
    <property type="molecule type" value="Genomic_DNA"/>
</dbReference>
<accession>A0ABN7HTB1</accession>
<comment type="caution">
    <text evidence="3">The sequence shown here is derived from an EMBL/GenBank/DDBJ whole genome shotgun (WGS) entry which is preliminary data.</text>
</comment>
<feature type="compositionally biased region" description="Low complexity" evidence="1">
    <location>
        <begin position="38"/>
        <end position="50"/>
    </location>
</feature>
<protein>
    <submittedName>
        <fullName evidence="3">Uncharacterized protein</fullName>
    </submittedName>
</protein>
<dbReference type="RefSeq" id="WP_201696816.1">
    <property type="nucleotide sequence ID" value="NZ_CAJHCQ010000007.1"/>
</dbReference>
<feature type="signal peptide" evidence="2">
    <location>
        <begin position="1"/>
        <end position="29"/>
    </location>
</feature>
<organism evidence="3 4">
    <name type="scientific">Paraburkholderia hiiakae</name>
    <dbReference type="NCBI Taxonomy" id="1081782"/>
    <lineage>
        <taxon>Bacteria</taxon>
        <taxon>Pseudomonadati</taxon>
        <taxon>Pseudomonadota</taxon>
        <taxon>Betaproteobacteria</taxon>
        <taxon>Burkholderiales</taxon>
        <taxon>Burkholderiaceae</taxon>
        <taxon>Paraburkholderia</taxon>
    </lineage>
</organism>